<dbReference type="AlphaFoldDB" id="A0A5B0NYS2"/>
<gene>
    <name evidence="2" type="ORF">PGTUg99_031536</name>
</gene>
<evidence type="ECO:0000313" key="3">
    <source>
        <dbReference type="Proteomes" id="UP000325313"/>
    </source>
</evidence>
<evidence type="ECO:0000313" key="2">
    <source>
        <dbReference type="EMBL" id="KAA1093836.1"/>
    </source>
</evidence>
<keyword evidence="1" id="KW-0472">Membrane</keyword>
<dbReference type="EMBL" id="VDEP01000373">
    <property type="protein sequence ID" value="KAA1093836.1"/>
    <property type="molecule type" value="Genomic_DNA"/>
</dbReference>
<proteinExistence type="predicted"/>
<comment type="caution">
    <text evidence="2">The sequence shown here is derived from an EMBL/GenBank/DDBJ whole genome shotgun (WGS) entry which is preliminary data.</text>
</comment>
<name>A0A5B0NYS2_PUCGR</name>
<accession>A0A5B0NYS2</accession>
<organism evidence="2 3">
    <name type="scientific">Puccinia graminis f. sp. tritici</name>
    <dbReference type="NCBI Taxonomy" id="56615"/>
    <lineage>
        <taxon>Eukaryota</taxon>
        <taxon>Fungi</taxon>
        <taxon>Dikarya</taxon>
        <taxon>Basidiomycota</taxon>
        <taxon>Pucciniomycotina</taxon>
        <taxon>Pucciniomycetes</taxon>
        <taxon>Pucciniales</taxon>
        <taxon>Pucciniaceae</taxon>
        <taxon>Puccinia</taxon>
    </lineage>
</organism>
<keyword evidence="1" id="KW-0812">Transmembrane</keyword>
<protein>
    <submittedName>
        <fullName evidence="2">Uncharacterized protein</fullName>
    </submittedName>
</protein>
<feature type="transmembrane region" description="Helical" evidence="1">
    <location>
        <begin position="62"/>
        <end position="81"/>
    </location>
</feature>
<evidence type="ECO:0000256" key="1">
    <source>
        <dbReference type="SAM" id="Phobius"/>
    </source>
</evidence>
<reference evidence="2 3" key="1">
    <citation type="submission" date="2019-05" db="EMBL/GenBank/DDBJ databases">
        <title>Emergence of the Ug99 lineage of the wheat stem rust pathogen through somatic hybridization.</title>
        <authorList>
            <person name="Li F."/>
            <person name="Upadhyaya N.M."/>
            <person name="Sperschneider J."/>
            <person name="Matny O."/>
            <person name="Nguyen-Phuc H."/>
            <person name="Mago R."/>
            <person name="Raley C."/>
            <person name="Miller M.E."/>
            <person name="Silverstein K.A.T."/>
            <person name="Henningsen E."/>
            <person name="Hirsch C.D."/>
            <person name="Visser B."/>
            <person name="Pretorius Z.A."/>
            <person name="Steffenson B.J."/>
            <person name="Schwessinger B."/>
            <person name="Dodds P.N."/>
            <person name="Figueroa M."/>
        </authorList>
    </citation>
    <scope>NUCLEOTIDE SEQUENCE [LARGE SCALE GENOMIC DNA]</scope>
    <source>
        <strain evidence="2 3">Ug99</strain>
    </source>
</reference>
<keyword evidence="1" id="KW-1133">Transmembrane helix</keyword>
<dbReference type="Proteomes" id="UP000325313">
    <property type="component" value="Unassembled WGS sequence"/>
</dbReference>
<sequence>MMLKRASRWQAFSKEFFISKLDVSLNSGLIKKHASPASCDRHESLNRLFSDNRPAAMSLMRGAGFVILLRIMLILLMIHLIPSARLANVVGPQQCTNGFVLASYHSDSVSCKTSQNVIYDCRVSKCFATSDTSQHGKPCQSCPLLGGSSWNQPIKKNE</sequence>